<comment type="caution">
    <text evidence="2">The sequence shown here is derived from an EMBL/GenBank/DDBJ whole genome shotgun (WGS) entry which is preliminary data.</text>
</comment>
<protein>
    <submittedName>
        <fullName evidence="2">Class I SAM-dependent methyltransferase</fullName>
        <ecNumber evidence="2">2.1.-.-</ecNumber>
    </submittedName>
</protein>
<gene>
    <name evidence="2" type="ORF">ACFSVL_10970</name>
</gene>
<dbReference type="RefSeq" id="WP_378303079.1">
    <property type="nucleotide sequence ID" value="NZ_JBHUKS010000006.1"/>
</dbReference>
<feature type="domain" description="Methyltransferase" evidence="1">
    <location>
        <begin position="56"/>
        <end position="156"/>
    </location>
</feature>
<keyword evidence="3" id="KW-1185">Reference proteome</keyword>
<keyword evidence="2" id="KW-0489">Methyltransferase</keyword>
<dbReference type="SUPFAM" id="SSF53335">
    <property type="entry name" value="S-adenosyl-L-methionine-dependent methyltransferases"/>
    <property type="match status" value="1"/>
</dbReference>
<reference evidence="3" key="1">
    <citation type="journal article" date="2019" name="Int. J. Syst. Evol. Microbiol.">
        <title>The Global Catalogue of Microorganisms (GCM) 10K type strain sequencing project: providing services to taxonomists for standard genome sequencing and annotation.</title>
        <authorList>
            <consortium name="The Broad Institute Genomics Platform"/>
            <consortium name="The Broad Institute Genome Sequencing Center for Infectious Disease"/>
            <person name="Wu L."/>
            <person name="Ma J."/>
        </authorList>
    </citation>
    <scope>NUCLEOTIDE SEQUENCE [LARGE SCALE GENOMIC DNA]</scope>
    <source>
        <strain evidence="3">CGMCC 4.7641</strain>
    </source>
</reference>
<sequence>MSEAELSRTASSWRVWKTMNADVYDTAFYRFPIFRQVYQDELRFVRSRDWTDSCLIEVGSGPGEFMLSFPDVFKMMVGVDRSKRLIDYAARQAAGDPSVHLISGDAAQLRQLLEECGPAEAENLPKLVSCVMNTLGILEPDVRSSVMANMAAILRPEDSFLIAVFNREHLGAAVESFYSANPDLCGTVGDGDYDLAAGDLRVKSTGYYSHWFDEDELSNDLTAAGFGDFGIERHGVGLFAFGGRIRPLVSA</sequence>
<evidence type="ECO:0000313" key="3">
    <source>
        <dbReference type="Proteomes" id="UP001597483"/>
    </source>
</evidence>
<keyword evidence="2" id="KW-0808">Transferase</keyword>
<dbReference type="GO" id="GO:0032259">
    <property type="term" value="P:methylation"/>
    <property type="evidence" value="ECO:0007669"/>
    <property type="project" value="UniProtKB-KW"/>
</dbReference>
<organism evidence="2 3">
    <name type="scientific">Amycolatopsis silviterrae</name>
    <dbReference type="NCBI Taxonomy" id="1656914"/>
    <lineage>
        <taxon>Bacteria</taxon>
        <taxon>Bacillati</taxon>
        <taxon>Actinomycetota</taxon>
        <taxon>Actinomycetes</taxon>
        <taxon>Pseudonocardiales</taxon>
        <taxon>Pseudonocardiaceae</taxon>
        <taxon>Amycolatopsis</taxon>
    </lineage>
</organism>
<dbReference type="Pfam" id="PF13649">
    <property type="entry name" value="Methyltransf_25"/>
    <property type="match status" value="1"/>
</dbReference>
<dbReference type="GO" id="GO:0008168">
    <property type="term" value="F:methyltransferase activity"/>
    <property type="evidence" value="ECO:0007669"/>
    <property type="project" value="UniProtKB-KW"/>
</dbReference>
<name>A0ABW5H441_9PSEU</name>
<dbReference type="EMBL" id="JBHUKS010000006">
    <property type="protein sequence ID" value="MFD2467920.1"/>
    <property type="molecule type" value="Genomic_DNA"/>
</dbReference>
<dbReference type="EC" id="2.1.-.-" evidence="2"/>
<evidence type="ECO:0000313" key="2">
    <source>
        <dbReference type="EMBL" id="MFD2467920.1"/>
    </source>
</evidence>
<dbReference type="Proteomes" id="UP001597483">
    <property type="component" value="Unassembled WGS sequence"/>
</dbReference>
<proteinExistence type="predicted"/>
<dbReference type="InterPro" id="IPR029063">
    <property type="entry name" value="SAM-dependent_MTases_sf"/>
</dbReference>
<dbReference type="InterPro" id="IPR041698">
    <property type="entry name" value="Methyltransf_25"/>
</dbReference>
<evidence type="ECO:0000259" key="1">
    <source>
        <dbReference type="Pfam" id="PF13649"/>
    </source>
</evidence>
<dbReference type="Gene3D" id="3.40.50.150">
    <property type="entry name" value="Vaccinia Virus protein VP39"/>
    <property type="match status" value="1"/>
</dbReference>
<accession>A0ABW5H441</accession>